<proteinExistence type="predicted"/>
<evidence type="ECO:0000259" key="1">
    <source>
        <dbReference type="Pfam" id="PF07859"/>
    </source>
</evidence>
<feature type="domain" description="Alpha/beta hydrolase fold-3" evidence="1">
    <location>
        <begin position="96"/>
        <end position="216"/>
    </location>
</feature>
<dbReference type="Proteomes" id="UP001054889">
    <property type="component" value="Unassembled WGS sequence"/>
</dbReference>
<dbReference type="InterPro" id="IPR050466">
    <property type="entry name" value="Carboxylest/Gibb_receptor"/>
</dbReference>
<organism evidence="2 3">
    <name type="scientific">Eleusine coracana subsp. coracana</name>
    <dbReference type="NCBI Taxonomy" id="191504"/>
    <lineage>
        <taxon>Eukaryota</taxon>
        <taxon>Viridiplantae</taxon>
        <taxon>Streptophyta</taxon>
        <taxon>Embryophyta</taxon>
        <taxon>Tracheophyta</taxon>
        <taxon>Spermatophyta</taxon>
        <taxon>Magnoliopsida</taxon>
        <taxon>Liliopsida</taxon>
        <taxon>Poales</taxon>
        <taxon>Poaceae</taxon>
        <taxon>PACMAD clade</taxon>
        <taxon>Chloridoideae</taxon>
        <taxon>Cynodonteae</taxon>
        <taxon>Eleusininae</taxon>
        <taxon>Eleusine</taxon>
    </lineage>
</organism>
<dbReference type="PANTHER" id="PTHR23024:SF149">
    <property type="entry name" value="OS07G0162500 PROTEIN"/>
    <property type="match status" value="1"/>
</dbReference>
<gene>
    <name evidence="2" type="primary">ga20932</name>
    <name evidence="2" type="ORF">PR202_ga20932</name>
</gene>
<sequence>MTSFAYFTECKAASSAVTAADTPPRVVEDCRGVLRVLSDGTVVRFAPPVADDVPVDPSVEWKGVVYDAALGLGLRVYRPAGAAVAGDREKLKLPVVVVFHGGGFCIGAYALPTFHAACTRLAAGTSAIVLSADYRLAPEHRLAAAADDAAVVLLWLRDHAASDPWISELADLGKVFVTGESAGGVLAHHLNVPFSGVAPAETLDPVRLRGFVPLMPFFAGGEPTRSELSCRRRPGADADHPFGPDSPRLDGVVVGPTLVVVAGEDILRDRNVEYVRRMAEMGKPVEHVEFPWQGHAFFSLRPWAKPVDEFVRVLKRFMDKQLS</sequence>
<comment type="caution">
    <text evidence="2">The sequence shown here is derived from an EMBL/GenBank/DDBJ whole genome shotgun (WGS) entry which is preliminary data.</text>
</comment>
<dbReference type="Gene3D" id="3.40.50.1820">
    <property type="entry name" value="alpha/beta hydrolase"/>
    <property type="match status" value="1"/>
</dbReference>
<reference evidence="2" key="1">
    <citation type="journal article" date="2018" name="DNA Res.">
        <title>Multiple hybrid de novo genome assembly of finger millet, an orphan allotetraploid crop.</title>
        <authorList>
            <person name="Hatakeyama M."/>
            <person name="Aluri S."/>
            <person name="Balachadran M.T."/>
            <person name="Sivarajan S.R."/>
            <person name="Patrignani A."/>
            <person name="Gruter S."/>
            <person name="Poveda L."/>
            <person name="Shimizu-Inatsugi R."/>
            <person name="Baeten J."/>
            <person name="Francoijs K.J."/>
            <person name="Nataraja K.N."/>
            <person name="Reddy Y.A.N."/>
            <person name="Phadnis S."/>
            <person name="Ravikumar R.L."/>
            <person name="Schlapbach R."/>
            <person name="Sreeman S.M."/>
            <person name="Shimizu K.K."/>
        </authorList>
    </citation>
    <scope>NUCLEOTIDE SEQUENCE</scope>
</reference>
<protein>
    <recommendedName>
        <fullName evidence="1">Alpha/beta hydrolase fold-3 domain-containing protein</fullName>
    </recommendedName>
</protein>
<keyword evidence="3" id="KW-1185">Reference proteome</keyword>
<dbReference type="InterPro" id="IPR013094">
    <property type="entry name" value="AB_hydrolase_3"/>
</dbReference>
<dbReference type="SUPFAM" id="SSF53474">
    <property type="entry name" value="alpha/beta-Hydrolases"/>
    <property type="match status" value="1"/>
</dbReference>
<reference evidence="2" key="2">
    <citation type="submission" date="2021-12" db="EMBL/GenBank/DDBJ databases">
        <title>Resequencing data analysis of finger millet.</title>
        <authorList>
            <person name="Hatakeyama M."/>
            <person name="Aluri S."/>
            <person name="Balachadran M.T."/>
            <person name="Sivarajan S.R."/>
            <person name="Poveda L."/>
            <person name="Shimizu-Inatsugi R."/>
            <person name="Schlapbach R."/>
            <person name="Sreeman S.M."/>
            <person name="Shimizu K.K."/>
        </authorList>
    </citation>
    <scope>NUCLEOTIDE SEQUENCE</scope>
</reference>
<dbReference type="EMBL" id="BQKI01000010">
    <property type="protein sequence ID" value="GJN03480.1"/>
    <property type="molecule type" value="Genomic_DNA"/>
</dbReference>
<dbReference type="AlphaFoldDB" id="A0AAV5CZR5"/>
<dbReference type="InterPro" id="IPR029058">
    <property type="entry name" value="AB_hydrolase_fold"/>
</dbReference>
<evidence type="ECO:0000313" key="2">
    <source>
        <dbReference type="EMBL" id="GJN03480.1"/>
    </source>
</evidence>
<name>A0AAV5CZR5_ELECO</name>
<evidence type="ECO:0000313" key="3">
    <source>
        <dbReference type="Proteomes" id="UP001054889"/>
    </source>
</evidence>
<dbReference type="GO" id="GO:0016787">
    <property type="term" value="F:hydrolase activity"/>
    <property type="evidence" value="ECO:0007669"/>
    <property type="project" value="InterPro"/>
</dbReference>
<feature type="domain" description="Alpha/beta hydrolase fold-3" evidence="1">
    <location>
        <begin position="235"/>
        <end position="298"/>
    </location>
</feature>
<dbReference type="Pfam" id="PF07859">
    <property type="entry name" value="Abhydrolase_3"/>
    <property type="match status" value="2"/>
</dbReference>
<accession>A0AAV5CZR5</accession>
<dbReference type="PANTHER" id="PTHR23024">
    <property type="entry name" value="ARYLACETAMIDE DEACETYLASE"/>
    <property type="match status" value="1"/>
</dbReference>